<comment type="caution">
    <text evidence="1">The sequence shown here is derived from an EMBL/GenBank/DDBJ whole genome shotgun (WGS) entry which is preliminary data.</text>
</comment>
<sequence length="411" mass="45603">MGTSRGEEGWQSLHEEKLVDKVLERQAFAAEVLTQMAEFRPHNERVANIYSELHHLKGNLLLMADVMVQLDFAENWTKKYLDEVSACYYNNKQITIHPMVVYFKDNSDKIQHQSYVGISSETTHTAPTVMAFINELMVHVKILLPELRVVHFVSDSPSCQYRNRTVCAIVAKFFEMFAVKATGQGSKQAMGVSLQATIMLVHQESIATLKKKLNKWKIPAVKNIMTTHVISCAGDGEQLMRREIPCFHSCCHSPGGDFHFGCQGWSHAFSEPFIYRPIDESTRSTDLTTMELVSGPHTPSTDPTNIPTSSTMEIIASPPSLATDLVSFPVTSALVLYQANPTRNVNLDPFFPTLPTEMVITPLTSVNNSVPSVSSISSSVPISLEVPTLCNSTGEPDVRMAVPMQSSATHK</sequence>
<proteinExistence type="predicted"/>
<reference evidence="1" key="1">
    <citation type="submission" date="2021-10" db="EMBL/GenBank/DDBJ databases">
        <title>Tropical sea cucumber genome reveals ecological adaptation and Cuvierian tubules defense mechanism.</title>
        <authorList>
            <person name="Chen T."/>
        </authorList>
    </citation>
    <scope>NUCLEOTIDE SEQUENCE</scope>
    <source>
        <strain evidence="1">Nanhai2018</strain>
        <tissue evidence="1">Muscle</tissue>
    </source>
</reference>
<dbReference type="EMBL" id="JAIZAY010000004">
    <property type="protein sequence ID" value="KAJ8043329.1"/>
    <property type="molecule type" value="Genomic_DNA"/>
</dbReference>
<name>A0A9Q1CET3_HOLLE</name>
<gene>
    <name evidence="1" type="ORF">HOLleu_10361</name>
</gene>
<dbReference type="OrthoDB" id="6759337at2759"/>
<accession>A0A9Q1CET3</accession>
<keyword evidence="2" id="KW-1185">Reference proteome</keyword>
<dbReference type="Proteomes" id="UP001152320">
    <property type="component" value="Chromosome 4"/>
</dbReference>
<protein>
    <submittedName>
        <fullName evidence="1">Uncharacterized protein</fullName>
    </submittedName>
</protein>
<dbReference type="AlphaFoldDB" id="A0A9Q1CET3"/>
<dbReference type="PANTHER" id="PTHR46601">
    <property type="entry name" value="ULP_PROTEASE DOMAIN-CONTAINING PROTEIN"/>
    <property type="match status" value="1"/>
</dbReference>
<evidence type="ECO:0000313" key="1">
    <source>
        <dbReference type="EMBL" id="KAJ8043329.1"/>
    </source>
</evidence>
<dbReference type="PANTHER" id="PTHR46601:SF1">
    <property type="entry name" value="ADF-H DOMAIN-CONTAINING PROTEIN"/>
    <property type="match status" value="1"/>
</dbReference>
<evidence type="ECO:0000313" key="2">
    <source>
        <dbReference type="Proteomes" id="UP001152320"/>
    </source>
</evidence>
<organism evidence="1 2">
    <name type="scientific">Holothuria leucospilota</name>
    <name type="common">Black long sea cucumber</name>
    <name type="synonym">Mertensiothuria leucospilota</name>
    <dbReference type="NCBI Taxonomy" id="206669"/>
    <lineage>
        <taxon>Eukaryota</taxon>
        <taxon>Metazoa</taxon>
        <taxon>Echinodermata</taxon>
        <taxon>Eleutherozoa</taxon>
        <taxon>Echinozoa</taxon>
        <taxon>Holothuroidea</taxon>
        <taxon>Aspidochirotacea</taxon>
        <taxon>Aspidochirotida</taxon>
        <taxon>Holothuriidae</taxon>
        <taxon>Holothuria</taxon>
    </lineage>
</organism>